<proteinExistence type="predicted"/>
<evidence type="ECO:0000256" key="3">
    <source>
        <dbReference type="SAM" id="Phobius"/>
    </source>
</evidence>
<keyword evidence="3" id="KW-0812">Transmembrane</keyword>
<organism evidence="4 5">
    <name type="scientific">Crotalaria pallida</name>
    <name type="common">Smooth rattlebox</name>
    <name type="synonym">Crotalaria striata</name>
    <dbReference type="NCBI Taxonomy" id="3830"/>
    <lineage>
        <taxon>Eukaryota</taxon>
        <taxon>Viridiplantae</taxon>
        <taxon>Streptophyta</taxon>
        <taxon>Embryophyta</taxon>
        <taxon>Tracheophyta</taxon>
        <taxon>Spermatophyta</taxon>
        <taxon>Magnoliopsida</taxon>
        <taxon>eudicotyledons</taxon>
        <taxon>Gunneridae</taxon>
        <taxon>Pentapetalae</taxon>
        <taxon>rosids</taxon>
        <taxon>fabids</taxon>
        <taxon>Fabales</taxon>
        <taxon>Fabaceae</taxon>
        <taxon>Papilionoideae</taxon>
        <taxon>50 kb inversion clade</taxon>
        <taxon>genistoids sensu lato</taxon>
        <taxon>core genistoids</taxon>
        <taxon>Crotalarieae</taxon>
        <taxon>Crotalaria</taxon>
    </lineage>
</organism>
<dbReference type="PANTHER" id="PTHR47640:SF48">
    <property type="entry name" value="POLYADENYLATE-BINDING PROTEIN RBP45B"/>
    <property type="match status" value="1"/>
</dbReference>
<keyword evidence="2" id="KW-0694">RNA-binding</keyword>
<name>A0AAN9E1R4_CROPI</name>
<dbReference type="InterPro" id="IPR050825">
    <property type="entry name" value="RBM42_RBP45_47-like"/>
</dbReference>
<feature type="transmembrane region" description="Helical" evidence="3">
    <location>
        <begin position="77"/>
        <end position="96"/>
    </location>
</feature>
<dbReference type="EMBL" id="JAYWIO010000008">
    <property type="protein sequence ID" value="KAK7243383.1"/>
    <property type="molecule type" value="Genomic_DNA"/>
</dbReference>
<keyword evidence="5" id="KW-1185">Reference proteome</keyword>
<sequence length="103" mass="11168">MAAGWRTPISLSLHLTATSRTPNLSPKSLPSFHGGDPLAGDSPDYTIFVGDLAADVTDYHLQETFRARYSSVMEPKLSLIGLLAALRVMVLLSLLMRVSRLGL</sequence>
<comment type="caution">
    <text evidence="4">The sequence shown here is derived from an EMBL/GenBank/DDBJ whole genome shotgun (WGS) entry which is preliminary data.</text>
</comment>
<dbReference type="GO" id="GO:0003729">
    <property type="term" value="F:mRNA binding"/>
    <property type="evidence" value="ECO:0007669"/>
    <property type="project" value="InterPro"/>
</dbReference>
<evidence type="ECO:0000313" key="4">
    <source>
        <dbReference type="EMBL" id="KAK7243383.1"/>
    </source>
</evidence>
<evidence type="ECO:0000256" key="2">
    <source>
        <dbReference type="ARBA" id="ARBA00022884"/>
    </source>
</evidence>
<keyword evidence="1" id="KW-0507">mRNA processing</keyword>
<dbReference type="GO" id="GO:0005829">
    <property type="term" value="C:cytosol"/>
    <property type="evidence" value="ECO:0007669"/>
    <property type="project" value="TreeGrafter"/>
</dbReference>
<keyword evidence="3" id="KW-0472">Membrane</keyword>
<dbReference type="GO" id="GO:0006397">
    <property type="term" value="P:mRNA processing"/>
    <property type="evidence" value="ECO:0007669"/>
    <property type="project" value="UniProtKB-KW"/>
</dbReference>
<accession>A0AAN9E1R4</accession>
<keyword evidence="3" id="KW-1133">Transmembrane helix</keyword>
<dbReference type="Proteomes" id="UP001372338">
    <property type="component" value="Unassembled WGS sequence"/>
</dbReference>
<reference evidence="4 5" key="1">
    <citation type="submission" date="2024-01" db="EMBL/GenBank/DDBJ databases">
        <title>The genomes of 5 underutilized Papilionoideae crops provide insights into root nodulation and disease resistanc.</title>
        <authorList>
            <person name="Yuan L."/>
        </authorList>
    </citation>
    <scope>NUCLEOTIDE SEQUENCE [LARGE SCALE GENOMIC DNA]</scope>
    <source>
        <strain evidence="4">ZHUSHIDOU_FW_LH</strain>
        <tissue evidence="4">Leaf</tissue>
    </source>
</reference>
<protein>
    <submittedName>
        <fullName evidence="4">Uncharacterized protein</fullName>
    </submittedName>
</protein>
<gene>
    <name evidence="4" type="ORF">RIF29_38178</name>
</gene>
<evidence type="ECO:0000256" key="1">
    <source>
        <dbReference type="ARBA" id="ARBA00022664"/>
    </source>
</evidence>
<evidence type="ECO:0000313" key="5">
    <source>
        <dbReference type="Proteomes" id="UP001372338"/>
    </source>
</evidence>
<dbReference type="AlphaFoldDB" id="A0AAN9E1R4"/>
<dbReference type="PANTHER" id="PTHR47640">
    <property type="entry name" value="TRNA SELENOCYSTEINE 1-ASSOCIATED PROTEIN 1-RELATED-RELATED"/>
    <property type="match status" value="1"/>
</dbReference>